<dbReference type="EMBL" id="FCOE02000005">
    <property type="protein sequence ID" value="SAK54495.1"/>
    <property type="molecule type" value="Genomic_DNA"/>
</dbReference>
<name>A0A158A9X4_9BURK</name>
<dbReference type="AlphaFoldDB" id="A0A158A9X4"/>
<gene>
    <name evidence="1" type="ORF">AWB80_01991</name>
</gene>
<reference evidence="1" key="1">
    <citation type="submission" date="2016-01" db="EMBL/GenBank/DDBJ databases">
        <authorList>
            <person name="Peeters C."/>
        </authorList>
    </citation>
    <scope>NUCLEOTIDE SEQUENCE [LARGE SCALE GENOMIC DNA]</scope>
    <source>
        <strain evidence="1">LMG 29323</strain>
    </source>
</reference>
<evidence type="ECO:0000313" key="2">
    <source>
        <dbReference type="Proteomes" id="UP000054911"/>
    </source>
</evidence>
<comment type="caution">
    <text evidence="1">The sequence shown here is derived from an EMBL/GenBank/DDBJ whole genome shotgun (WGS) entry which is preliminary data.</text>
</comment>
<organism evidence="1 2">
    <name type="scientific">Caballeronia pedi</name>
    <dbReference type="NCBI Taxonomy" id="1777141"/>
    <lineage>
        <taxon>Bacteria</taxon>
        <taxon>Pseudomonadati</taxon>
        <taxon>Pseudomonadota</taxon>
        <taxon>Betaproteobacteria</taxon>
        <taxon>Burkholderiales</taxon>
        <taxon>Burkholderiaceae</taxon>
        <taxon>Caballeronia</taxon>
    </lineage>
</organism>
<evidence type="ECO:0000313" key="1">
    <source>
        <dbReference type="EMBL" id="SAK54495.1"/>
    </source>
</evidence>
<proteinExistence type="predicted"/>
<sequence length="60" mass="7016">MQRTVHGFILPTPEENEAINRGIAMDPDTWELSDEEFARMKPYAEFMREHHPDLIESSKA</sequence>
<keyword evidence="2" id="KW-1185">Reference proteome</keyword>
<protein>
    <submittedName>
        <fullName evidence="1">Uncharacterized protein</fullName>
    </submittedName>
</protein>
<dbReference type="OrthoDB" id="9796641at2"/>
<dbReference type="Proteomes" id="UP000054911">
    <property type="component" value="Unassembled WGS sequence"/>
</dbReference>
<accession>A0A158A9X4</accession>